<dbReference type="InterPro" id="IPR024705">
    <property type="entry name" value="Ssp411"/>
</dbReference>
<dbReference type="Gene3D" id="3.40.30.10">
    <property type="entry name" value="Glutaredoxin"/>
    <property type="match status" value="1"/>
</dbReference>
<evidence type="ECO:0000313" key="3">
    <source>
        <dbReference type="Proteomes" id="UP000463857"/>
    </source>
</evidence>
<protein>
    <submittedName>
        <fullName evidence="2">DUF255 domain-containing protein</fullName>
    </submittedName>
</protein>
<organism evidence="2 3">
    <name type="scientific">Epidermidibacterium keratini</name>
    <dbReference type="NCBI Taxonomy" id="1891644"/>
    <lineage>
        <taxon>Bacteria</taxon>
        <taxon>Bacillati</taxon>
        <taxon>Actinomycetota</taxon>
        <taxon>Actinomycetes</taxon>
        <taxon>Sporichthyales</taxon>
        <taxon>Sporichthyaceae</taxon>
        <taxon>Epidermidibacterium</taxon>
    </lineage>
</organism>
<accession>A0A7L4YRA0</accession>
<name>A0A7L4YRA0_9ACTN</name>
<dbReference type="RefSeq" id="WP_159546446.1">
    <property type="nucleotide sequence ID" value="NZ_CP047156.1"/>
</dbReference>
<dbReference type="GO" id="GO:0005975">
    <property type="term" value="P:carbohydrate metabolic process"/>
    <property type="evidence" value="ECO:0007669"/>
    <property type="project" value="InterPro"/>
</dbReference>
<dbReference type="InterPro" id="IPR008928">
    <property type="entry name" value="6-hairpin_glycosidase_sf"/>
</dbReference>
<dbReference type="EMBL" id="CP047156">
    <property type="protein sequence ID" value="QHC01309.1"/>
    <property type="molecule type" value="Genomic_DNA"/>
</dbReference>
<dbReference type="Proteomes" id="UP000463857">
    <property type="component" value="Chromosome"/>
</dbReference>
<dbReference type="PANTHER" id="PTHR42899">
    <property type="entry name" value="SPERMATOGENESIS-ASSOCIATED PROTEIN 20"/>
    <property type="match status" value="1"/>
</dbReference>
<gene>
    <name evidence="2" type="ORF">EK0264_14135</name>
</gene>
<evidence type="ECO:0000313" key="2">
    <source>
        <dbReference type="EMBL" id="QHC01309.1"/>
    </source>
</evidence>
<dbReference type="KEGG" id="eke:EK0264_14135"/>
<dbReference type="Gene3D" id="1.50.10.20">
    <property type="match status" value="1"/>
</dbReference>
<dbReference type="AlphaFoldDB" id="A0A7L4YRA0"/>
<sequence length="669" mass="72043">MANRLANSTSPYLQQHADNPVDWRPWGPDAFEEARRRDVPVFISIGYAACHWCHVMAHESFEDPQAAALVNERMVAIKVDREEHPDVDSVYMSATQALTGQGGWPMTVFATPDGEPFYCGTYFPPSPRHGMPSFTQLVSAISDAWVNRRDEVTTSAGEIAEHLRGQHLPVGDALPDSAALAEAVSRLRGAYDQQYGGFGGAPKFPPSTTLLFLLGHLARTDDPAAKEMIDGTLSAMARGGMYDQLAGGFCRYSVDAQWVVPHFEKMLYDNAQLLRDYAYAARFEGRDTDLDRRIAVEIVAFLERDLQTSSGAYASSLDADADGEEGSTYVWTEQQLADVLGNDAAQDASKVFDVTDAGTFEHGTSVLQRHTDADIEPWRGPLLQARARRPQPARDDKVVTSWNALAVIGLAELAETTGEREYADTATRVVTAVLRDNVVGDDDVRRASRDGVTGEARGVLEDYAALALALARLHVLTADRRWLERAKQIADAALERFADGEGYSDAPADHGLVARPSDPLDNPTPSGIALLAEACLTLSAITGESAYAETAERITARLAPLIAGAPQASGTAAWVAEAMVSGPLQVAIGGPAGPERDALERAARQLTDAGRLVIAGDDPQASPLLADRVGERAAAYVCQGSVCQLPAYSPDELAARVADMRRGLGERAR</sequence>
<dbReference type="SUPFAM" id="SSF52833">
    <property type="entry name" value="Thioredoxin-like"/>
    <property type="match status" value="1"/>
</dbReference>
<dbReference type="InParanoid" id="A0A7L4YRA0"/>
<evidence type="ECO:0000259" key="1">
    <source>
        <dbReference type="Pfam" id="PF03190"/>
    </source>
</evidence>
<proteinExistence type="predicted"/>
<dbReference type="InterPro" id="IPR036249">
    <property type="entry name" value="Thioredoxin-like_sf"/>
</dbReference>
<dbReference type="PANTHER" id="PTHR42899:SF1">
    <property type="entry name" value="SPERMATOGENESIS-ASSOCIATED PROTEIN 20"/>
    <property type="match status" value="1"/>
</dbReference>
<dbReference type="OrthoDB" id="9762614at2"/>
<feature type="domain" description="Spermatogenesis-associated protein 20-like TRX" evidence="1">
    <location>
        <begin position="3"/>
        <end position="163"/>
    </location>
</feature>
<keyword evidence="3" id="KW-1185">Reference proteome</keyword>
<dbReference type="SUPFAM" id="SSF48208">
    <property type="entry name" value="Six-hairpin glycosidases"/>
    <property type="match status" value="1"/>
</dbReference>
<dbReference type="PIRSF" id="PIRSF006402">
    <property type="entry name" value="UCP006402_thioredoxin"/>
    <property type="match status" value="1"/>
</dbReference>
<dbReference type="FunCoup" id="A0A7L4YRA0">
    <property type="interactions" value="323"/>
</dbReference>
<dbReference type="CDD" id="cd02955">
    <property type="entry name" value="SSP411"/>
    <property type="match status" value="1"/>
</dbReference>
<reference evidence="2 3" key="1">
    <citation type="journal article" date="2018" name="Int. J. Syst. Evol. Microbiol.">
        <title>Epidermidibacterium keratini gen. nov., sp. nov., a member of the family Sporichthyaceae, isolated from keratin epidermis.</title>
        <authorList>
            <person name="Lee D.G."/>
            <person name="Trujillo M.E."/>
            <person name="Kang S."/>
            <person name="Nam J.J."/>
            <person name="Kim Y.J."/>
        </authorList>
    </citation>
    <scope>NUCLEOTIDE SEQUENCE [LARGE SCALE GENOMIC DNA]</scope>
    <source>
        <strain evidence="2 3">EPI-7</strain>
    </source>
</reference>
<dbReference type="InterPro" id="IPR004879">
    <property type="entry name" value="Ssp411-like_TRX"/>
</dbReference>
<dbReference type="Pfam" id="PF03190">
    <property type="entry name" value="Thioredox_DsbH"/>
    <property type="match status" value="1"/>
</dbReference>